<evidence type="ECO:0000313" key="4">
    <source>
        <dbReference type="Proteomes" id="UP001056384"/>
    </source>
</evidence>
<evidence type="ECO:0000256" key="1">
    <source>
        <dbReference type="ARBA" id="ARBA00035112"/>
    </source>
</evidence>
<gene>
    <name evidence="3" type="ORF">Slin15195_G083060</name>
</gene>
<dbReference type="PANTHER" id="PTHR33365:SF6">
    <property type="entry name" value="OXIDASE USTYA"/>
    <property type="match status" value="1"/>
</dbReference>
<evidence type="ECO:0000256" key="2">
    <source>
        <dbReference type="SAM" id="Phobius"/>
    </source>
</evidence>
<proteinExistence type="inferred from homology"/>
<comment type="similarity">
    <text evidence="1">Belongs to the ustYa family.</text>
</comment>
<dbReference type="AlphaFoldDB" id="A0A9Q9B005"/>
<dbReference type="Proteomes" id="UP001056384">
    <property type="component" value="Chromosome 7"/>
</dbReference>
<keyword evidence="2" id="KW-0472">Membrane</keyword>
<feature type="transmembrane region" description="Helical" evidence="2">
    <location>
        <begin position="35"/>
        <end position="58"/>
    </location>
</feature>
<name>A0A9Q9B005_9PEZI</name>
<dbReference type="GO" id="GO:0043386">
    <property type="term" value="P:mycotoxin biosynthetic process"/>
    <property type="evidence" value="ECO:0007669"/>
    <property type="project" value="InterPro"/>
</dbReference>
<keyword evidence="4" id="KW-1185">Reference proteome</keyword>
<reference evidence="3" key="1">
    <citation type="submission" date="2022-06" db="EMBL/GenBank/DDBJ databases">
        <title>Complete genome sequences of two strains of the flax pathogen Septoria linicola.</title>
        <authorList>
            <person name="Lapalu N."/>
            <person name="Simon A."/>
            <person name="Demenou B."/>
            <person name="Paumier D."/>
            <person name="Guillot M.-P."/>
            <person name="Gout L."/>
            <person name="Valade R."/>
        </authorList>
    </citation>
    <scope>NUCLEOTIDE SEQUENCE</scope>
    <source>
        <strain evidence="3">SE15195</strain>
    </source>
</reference>
<keyword evidence="2" id="KW-0812">Transmembrane</keyword>
<dbReference type="OrthoDB" id="3687641at2759"/>
<evidence type="ECO:0000313" key="3">
    <source>
        <dbReference type="EMBL" id="USW54987.1"/>
    </source>
</evidence>
<dbReference type="Pfam" id="PF11807">
    <property type="entry name" value="UstYa"/>
    <property type="match status" value="1"/>
</dbReference>
<sequence length="275" mass="30825">MHESTDQVLAEDEYLLHNSEDRTGRCTRTACRWPLIAMLLASNLVFALGWGATLLHLANGSEHRADAIVLHPPSGLNAAQVIAQMPELPKRPVQLHWYTAYSSPNDTETDILWNNISTAHGHIAVNHNTATAQDWLPSMPVPGSEDKGLYLLESYHQLHCLKIVRKLFFESQAGIPLSYPVQHVRHCFDAFRQFIMCHADNTPLYTLGKHTSGDGQWHMCNDWNALRDYATERSACFRDRSGKETLREQFGNCDDGLDGLLVDAPALDLSDVVPV</sequence>
<accession>A0A9Q9B005</accession>
<organism evidence="3 4">
    <name type="scientific">Septoria linicola</name>
    <dbReference type="NCBI Taxonomy" id="215465"/>
    <lineage>
        <taxon>Eukaryota</taxon>
        <taxon>Fungi</taxon>
        <taxon>Dikarya</taxon>
        <taxon>Ascomycota</taxon>
        <taxon>Pezizomycotina</taxon>
        <taxon>Dothideomycetes</taxon>
        <taxon>Dothideomycetidae</taxon>
        <taxon>Mycosphaerellales</taxon>
        <taxon>Mycosphaerellaceae</taxon>
        <taxon>Septoria</taxon>
    </lineage>
</organism>
<dbReference type="PANTHER" id="PTHR33365">
    <property type="entry name" value="YALI0B05434P"/>
    <property type="match status" value="1"/>
</dbReference>
<protein>
    <submittedName>
        <fullName evidence="3">Mycotoxin biosynthesis protein UstYa</fullName>
    </submittedName>
</protein>
<dbReference type="InterPro" id="IPR021765">
    <property type="entry name" value="UstYa-like"/>
</dbReference>
<dbReference type="EMBL" id="CP099424">
    <property type="protein sequence ID" value="USW54987.1"/>
    <property type="molecule type" value="Genomic_DNA"/>
</dbReference>
<keyword evidence="2" id="KW-1133">Transmembrane helix</keyword>